<feature type="compositionally biased region" description="Polar residues" evidence="6">
    <location>
        <begin position="120"/>
        <end position="129"/>
    </location>
</feature>
<dbReference type="EMBL" id="JANAVB010043017">
    <property type="protein sequence ID" value="KAJ6793396.1"/>
    <property type="molecule type" value="Genomic_DNA"/>
</dbReference>
<name>A0AAX6DNV3_IRIPA</name>
<dbReference type="InterPro" id="IPR007657">
    <property type="entry name" value="Glycosyltransferase_61"/>
</dbReference>
<feature type="compositionally biased region" description="Acidic residues" evidence="6">
    <location>
        <begin position="83"/>
        <end position="95"/>
    </location>
</feature>
<protein>
    <submittedName>
        <fullName evidence="9">Glycosyltransferase</fullName>
    </submittedName>
</protein>
<feature type="compositionally biased region" description="Low complexity" evidence="6">
    <location>
        <begin position="96"/>
        <end position="112"/>
    </location>
</feature>
<evidence type="ECO:0000259" key="8">
    <source>
        <dbReference type="Pfam" id="PF04577"/>
    </source>
</evidence>
<proteinExistence type="predicted"/>
<comment type="subcellular location">
    <subcellularLocation>
        <location evidence="1">Golgi apparatus membrane</location>
        <topology evidence="1">Single-pass type II membrane protein</topology>
    </subcellularLocation>
</comment>
<reference evidence="9" key="1">
    <citation type="journal article" date="2023" name="GigaByte">
        <title>Genome assembly of the bearded iris, Iris pallida Lam.</title>
        <authorList>
            <person name="Bruccoleri R.E."/>
            <person name="Oakeley E.J."/>
            <person name="Faust A.M.E."/>
            <person name="Altorfer M."/>
            <person name="Dessus-Babus S."/>
            <person name="Burckhardt D."/>
            <person name="Oertli M."/>
            <person name="Naumann U."/>
            <person name="Petersen F."/>
            <person name="Wong J."/>
        </authorList>
    </citation>
    <scope>NUCLEOTIDE SEQUENCE</scope>
    <source>
        <strain evidence="9">GSM-AAB239-AS_SAM_17_03QT</strain>
    </source>
</reference>
<comment type="caution">
    <text evidence="9">The sequence shown here is derived from an EMBL/GenBank/DDBJ whole genome shotgun (WGS) entry which is preliminary data.</text>
</comment>
<feature type="transmembrane region" description="Helical" evidence="7">
    <location>
        <begin position="24"/>
        <end position="43"/>
    </location>
</feature>
<organism evidence="9 10">
    <name type="scientific">Iris pallida</name>
    <name type="common">Sweet iris</name>
    <dbReference type="NCBI Taxonomy" id="29817"/>
    <lineage>
        <taxon>Eukaryota</taxon>
        <taxon>Viridiplantae</taxon>
        <taxon>Streptophyta</taxon>
        <taxon>Embryophyta</taxon>
        <taxon>Tracheophyta</taxon>
        <taxon>Spermatophyta</taxon>
        <taxon>Magnoliopsida</taxon>
        <taxon>Liliopsida</taxon>
        <taxon>Asparagales</taxon>
        <taxon>Iridaceae</taxon>
        <taxon>Iridoideae</taxon>
        <taxon>Irideae</taxon>
        <taxon>Iris</taxon>
    </lineage>
</organism>
<keyword evidence="7" id="KW-1133">Transmembrane helix</keyword>
<reference evidence="9" key="2">
    <citation type="submission" date="2023-04" db="EMBL/GenBank/DDBJ databases">
        <authorList>
            <person name="Bruccoleri R.E."/>
            <person name="Oakeley E.J."/>
            <person name="Faust A.-M."/>
            <person name="Dessus-Babus S."/>
            <person name="Altorfer M."/>
            <person name="Burckhardt D."/>
            <person name="Oertli M."/>
            <person name="Naumann U."/>
            <person name="Petersen F."/>
            <person name="Wong J."/>
        </authorList>
    </citation>
    <scope>NUCLEOTIDE SEQUENCE</scope>
    <source>
        <strain evidence="9">GSM-AAB239-AS_SAM_17_03QT</strain>
        <tissue evidence="9">Leaf</tissue>
    </source>
</reference>
<feature type="region of interest" description="Disordered" evidence="6">
    <location>
        <begin position="70"/>
        <end position="129"/>
    </location>
</feature>
<evidence type="ECO:0000256" key="4">
    <source>
        <dbReference type="ARBA" id="ARBA00022679"/>
    </source>
</evidence>
<dbReference type="Proteomes" id="UP001140949">
    <property type="component" value="Unassembled WGS sequence"/>
</dbReference>
<accession>A0AAX6DNV3</accession>
<keyword evidence="5" id="KW-0325">Glycoprotein</keyword>
<evidence type="ECO:0000256" key="3">
    <source>
        <dbReference type="ARBA" id="ARBA00022676"/>
    </source>
</evidence>
<dbReference type="Pfam" id="PF04577">
    <property type="entry name" value="Glyco_transf_61"/>
    <property type="match status" value="1"/>
</dbReference>
<keyword evidence="10" id="KW-1185">Reference proteome</keyword>
<comment type="pathway">
    <text evidence="2">Glycan metabolism.</text>
</comment>
<keyword evidence="7" id="KW-0472">Membrane</keyword>
<dbReference type="GO" id="GO:0000139">
    <property type="term" value="C:Golgi membrane"/>
    <property type="evidence" value="ECO:0007669"/>
    <property type="project" value="UniProtKB-SubCell"/>
</dbReference>
<dbReference type="PANTHER" id="PTHR20961:SF100">
    <property type="entry name" value="OS02G0331200 PROTEIN"/>
    <property type="match status" value="1"/>
</dbReference>
<dbReference type="GO" id="GO:0016763">
    <property type="term" value="F:pentosyltransferase activity"/>
    <property type="evidence" value="ECO:0007669"/>
    <property type="project" value="UniProtKB-ARBA"/>
</dbReference>
<feature type="domain" description="Glycosyltransferase 61 catalytic" evidence="8">
    <location>
        <begin position="214"/>
        <end position="404"/>
    </location>
</feature>
<evidence type="ECO:0000256" key="7">
    <source>
        <dbReference type="SAM" id="Phobius"/>
    </source>
</evidence>
<dbReference type="InterPro" id="IPR049625">
    <property type="entry name" value="Glyco_transf_61_cat"/>
</dbReference>
<evidence type="ECO:0000313" key="9">
    <source>
        <dbReference type="EMBL" id="KAJ6793396.1"/>
    </source>
</evidence>
<gene>
    <name evidence="9" type="ORF">M6B38_235925</name>
</gene>
<evidence type="ECO:0000256" key="1">
    <source>
        <dbReference type="ARBA" id="ARBA00004323"/>
    </source>
</evidence>
<dbReference type="AlphaFoldDB" id="A0AAX6DNV3"/>
<sequence>MGILRSVRSSNSGRKLEGDSKKKIGNVLIIACTILSFCILSLLKAHYSPVTYGKSHLGLKVQSIRREENFEGSPKLGISSPPQEDEDEDEDEDEAASAATANASNTKIVSGAAPPPSASNPTCYESSARSDTCEARGDIRVQGSTRKIFVNPSSTPPREWRIKPYTRKGNPGALAHVQEWTLAPFPLGGAPPRCTENHTVPAMVFSVGGYTGNFFHDFTDVLIPLFISSRRYRGEVQLIATDSKNWWVGKFGPIFKQISKYEVIRVEANDTAAGADVHCFPGVTVGPVFHKEMGVNTTKSPNYTMADFKGLLRKAFGLERATAGGGGRRPRLLIVSRKRTRTIINEKEIAALGESLGFEVAVDEPEFSDVAKFARRVNWADVLVGVHGAGLTNMVFLPWGAVMVQIVPFGGLEKVARECFGAPAEDMGVKYLDYVVGEEESSLADEYAADDAVRKDPESVHRRGWNALSAVYLNQNVKPNVDKFRATLLEALNSLPQAS</sequence>
<keyword evidence="3" id="KW-0328">Glycosyltransferase</keyword>
<keyword evidence="4" id="KW-0808">Transferase</keyword>
<evidence type="ECO:0000256" key="5">
    <source>
        <dbReference type="ARBA" id="ARBA00023180"/>
    </source>
</evidence>
<evidence type="ECO:0000313" key="10">
    <source>
        <dbReference type="Proteomes" id="UP001140949"/>
    </source>
</evidence>
<evidence type="ECO:0000256" key="2">
    <source>
        <dbReference type="ARBA" id="ARBA00004881"/>
    </source>
</evidence>
<keyword evidence="7" id="KW-0812">Transmembrane</keyword>
<dbReference type="PANTHER" id="PTHR20961">
    <property type="entry name" value="GLYCOSYLTRANSFERASE"/>
    <property type="match status" value="1"/>
</dbReference>
<evidence type="ECO:0000256" key="6">
    <source>
        <dbReference type="SAM" id="MobiDB-lite"/>
    </source>
</evidence>